<dbReference type="PANTHER" id="PTHR11271:SF6">
    <property type="entry name" value="GUANINE DEAMINASE"/>
    <property type="match status" value="1"/>
</dbReference>
<reference evidence="7" key="1">
    <citation type="journal article" date="2019" name="Int. J. Syst. Evol. Microbiol.">
        <title>Halobacteriovorax valvorus sp. nov., a novel prokaryotic predator isolated from coastal seawater of China.</title>
        <authorList>
            <person name="Chen M.-X."/>
        </authorList>
    </citation>
    <scope>NUCLEOTIDE SEQUENCE [LARGE SCALE GENOMIC DNA]</scope>
    <source>
        <strain evidence="7">BL9</strain>
    </source>
</reference>
<dbReference type="SUPFAM" id="SSF51556">
    <property type="entry name" value="Metallo-dependent hydrolases"/>
    <property type="match status" value="1"/>
</dbReference>
<keyword evidence="4" id="KW-0862">Zinc</keyword>
<keyword evidence="2" id="KW-0479">Metal-binding</keyword>
<evidence type="ECO:0000256" key="3">
    <source>
        <dbReference type="ARBA" id="ARBA00022801"/>
    </source>
</evidence>
<feature type="domain" description="Amidohydrolase-related" evidence="5">
    <location>
        <begin position="72"/>
        <end position="394"/>
    </location>
</feature>
<dbReference type="Pfam" id="PF01979">
    <property type="entry name" value="Amidohydro_1"/>
    <property type="match status" value="1"/>
</dbReference>
<evidence type="ECO:0000313" key="7">
    <source>
        <dbReference type="Proteomes" id="UP000443582"/>
    </source>
</evidence>
<dbReference type="Proteomes" id="UP000443582">
    <property type="component" value="Unassembled WGS sequence"/>
</dbReference>
<dbReference type="Gene3D" id="3.20.20.140">
    <property type="entry name" value="Metal-dependent hydrolases"/>
    <property type="match status" value="1"/>
</dbReference>
<dbReference type="InterPro" id="IPR032466">
    <property type="entry name" value="Metal_Hydrolase"/>
</dbReference>
<accession>A0ABY0IC22</accession>
<dbReference type="InterPro" id="IPR011059">
    <property type="entry name" value="Metal-dep_hydrolase_composite"/>
</dbReference>
<dbReference type="InterPro" id="IPR051607">
    <property type="entry name" value="Metallo-dep_hydrolases"/>
</dbReference>
<proteinExistence type="predicted"/>
<evidence type="ECO:0000256" key="4">
    <source>
        <dbReference type="ARBA" id="ARBA00022833"/>
    </source>
</evidence>
<evidence type="ECO:0000259" key="5">
    <source>
        <dbReference type="Pfam" id="PF01979"/>
    </source>
</evidence>
<dbReference type="PANTHER" id="PTHR11271">
    <property type="entry name" value="GUANINE DEAMINASE"/>
    <property type="match status" value="1"/>
</dbReference>
<evidence type="ECO:0000256" key="1">
    <source>
        <dbReference type="ARBA" id="ARBA00001947"/>
    </source>
</evidence>
<dbReference type="EMBL" id="QDKL01000003">
    <property type="protein sequence ID" value="RZF20515.1"/>
    <property type="molecule type" value="Genomic_DNA"/>
</dbReference>
<evidence type="ECO:0000256" key="2">
    <source>
        <dbReference type="ARBA" id="ARBA00022723"/>
    </source>
</evidence>
<dbReference type="RefSeq" id="WP_115362403.1">
    <property type="nucleotide sequence ID" value="NZ_QDKL01000003.1"/>
</dbReference>
<name>A0ABY0IC22_9BACT</name>
<sequence length="440" mass="50036">MSSNNITYKVIIAHFFNPINDKICEFLEDYAIVAKRNAKGDYKIVHRCHKSKLNEYIKRKKSVEIIDKSGQYVIPGMYDTHFHWVQDDVRTMPKANLLSWLENYTWPYEANFKKVSYAKKKAREFAKKIANNGTIGGACYGSIHSHSVSEALEKFEGDYILGNVQMTMNSPEYLTMGIEDTIAQTEELASKYKNKYAVTPRFAITTDPKTMSAGAKTAKKHRSFIQTHLSETQNEIDFVLSIYKNIEGFEKVKTYTEIYDKVGLLTPKTIMGHGIYLSPKELKLLSQKQTMIAHCPTSNAPIKELGLGSGLFDYKRANRYKVHWALASDIGGGPFLSMLDVMNSFVCQNHKKGHRDASYTQALYRATLAGAKSLKLDKESGNFELGKKLNFVSLGSKNFRGNLTVEDKLKKLIKRPNKLRELYSDLIESTYYNAHMISGR</sequence>
<protein>
    <submittedName>
        <fullName evidence="6">Guanine deaminase</fullName>
    </submittedName>
</protein>
<evidence type="ECO:0000313" key="6">
    <source>
        <dbReference type="EMBL" id="RZF20515.1"/>
    </source>
</evidence>
<keyword evidence="3" id="KW-0378">Hydrolase</keyword>
<comment type="caution">
    <text evidence="6">The sequence shown here is derived from an EMBL/GenBank/DDBJ whole genome shotgun (WGS) entry which is preliminary data.</text>
</comment>
<dbReference type="Gene3D" id="2.30.40.10">
    <property type="entry name" value="Urease, subunit C, domain 1"/>
    <property type="match status" value="1"/>
</dbReference>
<keyword evidence="7" id="KW-1185">Reference proteome</keyword>
<organism evidence="6 7">
    <name type="scientific">Halobacteriovorax vibrionivorans</name>
    <dbReference type="NCBI Taxonomy" id="2152716"/>
    <lineage>
        <taxon>Bacteria</taxon>
        <taxon>Pseudomonadati</taxon>
        <taxon>Bdellovibrionota</taxon>
        <taxon>Bacteriovoracia</taxon>
        <taxon>Bacteriovoracales</taxon>
        <taxon>Halobacteriovoraceae</taxon>
        <taxon>Halobacteriovorax</taxon>
    </lineage>
</organism>
<dbReference type="InterPro" id="IPR006680">
    <property type="entry name" value="Amidohydro-rel"/>
</dbReference>
<comment type="cofactor">
    <cofactor evidence="1">
        <name>Zn(2+)</name>
        <dbReference type="ChEBI" id="CHEBI:29105"/>
    </cofactor>
</comment>
<gene>
    <name evidence="6" type="ORF">DAY19_11045</name>
</gene>